<evidence type="ECO:0000256" key="1">
    <source>
        <dbReference type="ARBA" id="ARBA00022729"/>
    </source>
</evidence>
<proteinExistence type="predicted"/>
<sequence>MAGLAARAVAAAGAVAALLVAAAASPAAALERHLVTYGSAVKLASTQHAFNLHSHEISYGSGSGQQSVTGTANEGDEEDLWMIKPVEGSSIESGEPLTHNSEFRLMHASSKKWLHSHNFQSPLSNQQEVSCHGDHDNSDANDVWRLVMDPNSKWKQESKVHIQHVATNAYLSMTSRRFGRPISGQLEVVGSRGHSVDSNWKATEGIYVPKPTPASEL</sequence>
<keyword evidence="1 3" id="KW-0732">Signal</keyword>
<name>A0A7R9TDT4_9VIRI</name>
<evidence type="ECO:0000256" key="2">
    <source>
        <dbReference type="ARBA" id="ARBA00022737"/>
    </source>
</evidence>
<dbReference type="Pfam" id="PF02815">
    <property type="entry name" value="MIR"/>
    <property type="match status" value="1"/>
</dbReference>
<dbReference type="SUPFAM" id="SSF82109">
    <property type="entry name" value="MIR domain"/>
    <property type="match status" value="1"/>
</dbReference>
<feature type="domain" description="MIR" evidence="4">
    <location>
        <begin position="32"/>
        <end position="86"/>
    </location>
</feature>
<protein>
    <recommendedName>
        <fullName evidence="4">MIR domain-containing protein</fullName>
    </recommendedName>
</protein>
<evidence type="ECO:0000313" key="5">
    <source>
        <dbReference type="EMBL" id="CAD8232548.1"/>
    </source>
</evidence>
<dbReference type="EMBL" id="HBDZ01003317">
    <property type="protein sequence ID" value="CAD8232548.1"/>
    <property type="molecule type" value="Transcribed_RNA"/>
</dbReference>
<dbReference type="InterPro" id="IPR016093">
    <property type="entry name" value="MIR_motif"/>
</dbReference>
<dbReference type="PROSITE" id="PS50919">
    <property type="entry name" value="MIR"/>
    <property type="match status" value="2"/>
</dbReference>
<dbReference type="Gene3D" id="2.80.10.50">
    <property type="match status" value="1"/>
</dbReference>
<feature type="domain" description="MIR" evidence="4">
    <location>
        <begin position="94"/>
        <end position="149"/>
    </location>
</feature>
<gene>
    <name evidence="5" type="ORF">PCOL08062_LOCUS2573</name>
</gene>
<dbReference type="InterPro" id="IPR036300">
    <property type="entry name" value="MIR_dom_sf"/>
</dbReference>
<accession>A0A7R9TDT4</accession>
<dbReference type="SMART" id="SM00472">
    <property type="entry name" value="MIR"/>
    <property type="match status" value="3"/>
</dbReference>
<evidence type="ECO:0000256" key="3">
    <source>
        <dbReference type="SAM" id="SignalP"/>
    </source>
</evidence>
<dbReference type="AlphaFoldDB" id="A0A7R9TDT4"/>
<organism evidence="5">
    <name type="scientific">Prasinoderma coloniale</name>
    <dbReference type="NCBI Taxonomy" id="156133"/>
    <lineage>
        <taxon>Eukaryota</taxon>
        <taxon>Viridiplantae</taxon>
        <taxon>Prasinodermophyta</taxon>
        <taxon>Prasinodermophyceae</taxon>
        <taxon>Prasinodermales</taxon>
        <taxon>Prasinodermaceae</taxon>
        <taxon>Prasinoderma</taxon>
    </lineage>
</organism>
<dbReference type="PANTHER" id="PTHR46809:SF2">
    <property type="entry name" value="GH21273P"/>
    <property type="match status" value="1"/>
</dbReference>
<feature type="signal peptide" evidence="3">
    <location>
        <begin position="1"/>
        <end position="29"/>
    </location>
</feature>
<keyword evidence="2" id="KW-0677">Repeat</keyword>
<evidence type="ECO:0000259" key="4">
    <source>
        <dbReference type="PROSITE" id="PS50919"/>
    </source>
</evidence>
<reference evidence="5" key="1">
    <citation type="submission" date="2021-01" db="EMBL/GenBank/DDBJ databases">
        <authorList>
            <person name="Corre E."/>
            <person name="Pelletier E."/>
            <person name="Niang G."/>
            <person name="Scheremetjew M."/>
            <person name="Finn R."/>
            <person name="Kale V."/>
            <person name="Holt S."/>
            <person name="Cochrane G."/>
            <person name="Meng A."/>
            <person name="Brown T."/>
            <person name="Cohen L."/>
        </authorList>
    </citation>
    <scope>NUCLEOTIDE SEQUENCE</scope>
    <source>
        <strain evidence="5">CCMP1413</strain>
    </source>
</reference>
<dbReference type="PANTHER" id="PTHR46809">
    <property type="entry name" value="STROMAL CELL-DERIVED FACTOR 2-LIKE PROTEIN"/>
    <property type="match status" value="1"/>
</dbReference>
<feature type="chain" id="PRO_5030958918" description="MIR domain-containing protein" evidence="3">
    <location>
        <begin position="30"/>
        <end position="217"/>
    </location>
</feature>